<evidence type="ECO:0000256" key="1">
    <source>
        <dbReference type="ARBA" id="ARBA00023015"/>
    </source>
</evidence>
<evidence type="ECO:0000256" key="3">
    <source>
        <dbReference type="ARBA" id="ARBA00023163"/>
    </source>
</evidence>
<dbReference type="InterPro" id="IPR037923">
    <property type="entry name" value="HTH-like"/>
</dbReference>
<dbReference type="RefSeq" id="WP_258389247.1">
    <property type="nucleotide sequence ID" value="NZ_CP091430.1"/>
</dbReference>
<feature type="domain" description="HTH araC/xylS-type" evidence="4">
    <location>
        <begin position="173"/>
        <end position="277"/>
    </location>
</feature>
<dbReference type="PROSITE" id="PS01124">
    <property type="entry name" value="HTH_ARAC_FAMILY_2"/>
    <property type="match status" value="1"/>
</dbReference>
<evidence type="ECO:0000313" key="5">
    <source>
        <dbReference type="EMBL" id="UVI33194.1"/>
    </source>
</evidence>
<dbReference type="PROSITE" id="PS00041">
    <property type="entry name" value="HTH_ARAC_FAMILY_1"/>
    <property type="match status" value="1"/>
</dbReference>
<dbReference type="PANTHER" id="PTHR43280">
    <property type="entry name" value="ARAC-FAMILY TRANSCRIPTIONAL REGULATOR"/>
    <property type="match status" value="1"/>
</dbReference>
<dbReference type="EMBL" id="CP091430">
    <property type="protein sequence ID" value="UVI33194.1"/>
    <property type="molecule type" value="Genomic_DNA"/>
</dbReference>
<accession>A0ABY5SHR0</accession>
<gene>
    <name evidence="5" type="ORF">L1F29_15715</name>
</gene>
<evidence type="ECO:0000256" key="2">
    <source>
        <dbReference type="ARBA" id="ARBA00023125"/>
    </source>
</evidence>
<dbReference type="InterPro" id="IPR009057">
    <property type="entry name" value="Homeodomain-like_sf"/>
</dbReference>
<organism evidence="5 6">
    <name type="scientific">Paenibacillus spongiae</name>
    <dbReference type="NCBI Taxonomy" id="2909671"/>
    <lineage>
        <taxon>Bacteria</taxon>
        <taxon>Bacillati</taxon>
        <taxon>Bacillota</taxon>
        <taxon>Bacilli</taxon>
        <taxon>Bacillales</taxon>
        <taxon>Paenibacillaceae</taxon>
        <taxon>Paenibacillus</taxon>
    </lineage>
</organism>
<name>A0ABY5SHR0_9BACL</name>
<keyword evidence="2" id="KW-0238">DNA-binding</keyword>
<keyword evidence="1" id="KW-0805">Transcription regulation</keyword>
<dbReference type="SUPFAM" id="SSF51215">
    <property type="entry name" value="Regulatory protein AraC"/>
    <property type="match status" value="1"/>
</dbReference>
<reference evidence="5" key="1">
    <citation type="submission" date="2022-01" db="EMBL/GenBank/DDBJ databases">
        <title>Paenibacillus spongiae sp. nov., isolated from marine sponge.</title>
        <authorList>
            <person name="Li Z."/>
            <person name="Zhang M."/>
        </authorList>
    </citation>
    <scope>NUCLEOTIDE SEQUENCE</scope>
    <source>
        <strain evidence="5">PHS-Z3</strain>
    </source>
</reference>
<keyword evidence="3" id="KW-0804">Transcription</keyword>
<dbReference type="Pfam" id="PF12833">
    <property type="entry name" value="HTH_18"/>
    <property type="match status" value="1"/>
</dbReference>
<dbReference type="InterPro" id="IPR018060">
    <property type="entry name" value="HTH_AraC"/>
</dbReference>
<sequence length="281" mass="32609">MREQQSNSVSHLRALIELFDLEWHRFSFPSYGFWRNRGWEGPSSGCELNFYTRGENTVTQDNRTISFKQGDLFYAPDTIRLSACSDGSFDLYYLGFQFDSEDLNERMRHLLDQLDIGKVPLSMPGLQADFRVLMTELRMNREISIMAKLYFLQIFMKLYTNQVQSTGSRNKNEQIVRQVIEDIQERVDDGGKILLPAIAKRHSLNERYLNLIFKSVTGTTIGKYILSIRIERAKRLLETTSMPITEIAIATGFYDGAHFSKAFKASEKVTPQEYHKQHAYL</sequence>
<dbReference type="PANTHER" id="PTHR43280:SF2">
    <property type="entry name" value="HTH-TYPE TRANSCRIPTIONAL REGULATOR EXSA"/>
    <property type="match status" value="1"/>
</dbReference>
<dbReference type="SMART" id="SM00342">
    <property type="entry name" value="HTH_ARAC"/>
    <property type="match status" value="1"/>
</dbReference>
<keyword evidence="6" id="KW-1185">Reference proteome</keyword>
<dbReference type="Proteomes" id="UP001057877">
    <property type="component" value="Chromosome"/>
</dbReference>
<dbReference type="Gene3D" id="1.10.10.60">
    <property type="entry name" value="Homeodomain-like"/>
    <property type="match status" value="2"/>
</dbReference>
<evidence type="ECO:0000259" key="4">
    <source>
        <dbReference type="PROSITE" id="PS01124"/>
    </source>
</evidence>
<dbReference type="SUPFAM" id="SSF46689">
    <property type="entry name" value="Homeodomain-like"/>
    <property type="match status" value="1"/>
</dbReference>
<proteinExistence type="predicted"/>
<evidence type="ECO:0000313" key="6">
    <source>
        <dbReference type="Proteomes" id="UP001057877"/>
    </source>
</evidence>
<protein>
    <submittedName>
        <fullName evidence="5">Helix-turn-helix transcriptional regulator</fullName>
    </submittedName>
</protein>
<dbReference type="InterPro" id="IPR018062">
    <property type="entry name" value="HTH_AraC-typ_CS"/>
</dbReference>